<dbReference type="Proteomes" id="UP000282674">
    <property type="component" value="Unassembled WGS sequence"/>
</dbReference>
<organism evidence="1 2">
    <name type="scientific">Actinomadura harenae</name>
    <dbReference type="NCBI Taxonomy" id="2483351"/>
    <lineage>
        <taxon>Bacteria</taxon>
        <taxon>Bacillati</taxon>
        <taxon>Actinomycetota</taxon>
        <taxon>Actinomycetes</taxon>
        <taxon>Streptosporangiales</taxon>
        <taxon>Thermomonosporaceae</taxon>
        <taxon>Actinomadura</taxon>
    </lineage>
</organism>
<dbReference type="AlphaFoldDB" id="A0A3M2LGF3"/>
<protein>
    <submittedName>
        <fullName evidence="1">Uncharacterized protein</fullName>
    </submittedName>
</protein>
<evidence type="ECO:0000313" key="2">
    <source>
        <dbReference type="Proteomes" id="UP000282674"/>
    </source>
</evidence>
<comment type="caution">
    <text evidence="1">The sequence shown here is derived from an EMBL/GenBank/DDBJ whole genome shotgun (WGS) entry which is preliminary data.</text>
</comment>
<dbReference type="RefSeq" id="WP_122199362.1">
    <property type="nucleotide sequence ID" value="NZ_JBHSKC010000011.1"/>
</dbReference>
<proteinExistence type="predicted"/>
<sequence>MNGQPKDPVSRDAERFGTFAAAGGWTFGLLVARSVTRDEPTGDGKVPAKAFAERAGCGVARVDRHWRAWRAAADDGLVPDAATLAPGAETDLPEADLWPAYYAAPGSSGEKGQRVVAEAEAIGASHRKALEITGHRPAMRAAILGDRLTADAAREALLSRPEERAATISRALADPEARKVAKAEQRRADHLEYVSRVLDEGTARTPGGQVVALDLSPVVLADERLARVRGDEPGGEAVDDAYEFVRELVDRAVQADPDAFVREQRAKFARTLSATSRNILAIDPDDLLAVADETLVEHLAELQSRVNDLAATLRSVCV</sequence>
<dbReference type="EMBL" id="RFFG01000132">
    <property type="protein sequence ID" value="RMI36579.1"/>
    <property type="molecule type" value="Genomic_DNA"/>
</dbReference>
<name>A0A3M2LGF3_9ACTN</name>
<evidence type="ECO:0000313" key="1">
    <source>
        <dbReference type="EMBL" id="RMI36579.1"/>
    </source>
</evidence>
<accession>A0A3M2LGF3</accession>
<keyword evidence="2" id="KW-1185">Reference proteome</keyword>
<gene>
    <name evidence="1" type="ORF">EBO15_38285</name>
</gene>
<reference evidence="1 2" key="1">
    <citation type="submission" date="2018-10" db="EMBL/GenBank/DDBJ databases">
        <title>Isolation from soil.</title>
        <authorList>
            <person name="Hu J."/>
        </authorList>
    </citation>
    <scope>NUCLEOTIDE SEQUENCE [LARGE SCALE GENOMIC DNA]</scope>
    <source>
        <strain evidence="1 2">NEAU-Ht49</strain>
    </source>
</reference>
<dbReference type="OrthoDB" id="4752588at2"/>